<feature type="transmembrane region" description="Helical" evidence="1">
    <location>
        <begin position="59"/>
        <end position="83"/>
    </location>
</feature>
<protein>
    <submittedName>
        <fullName evidence="2">Uncharacterized protein</fullName>
    </submittedName>
</protein>
<sequence>MFQDFVLTVKEPVVNTMQTSTSGHVSWPTNGVVHRSTFHKDFRPSHVIISACKQSSARVMVVVLVVFTFLALNVLSVVLPSMLTSRCRGSHVSGLEQGEVVAPLCMPCEDRMTSGVVTFDDADNGGKVCCPTSYFALVDMIDEWTFSETTEESGDVSGLMFTTNSRKPLGHVTGLQAVSSTGDRKAGDALVLAVSNSPSSEPYRTVTVGDIKRLTWGLEASVNGTYRVHSSVNFFFQHNRSLTDSQVRNALWMVAFVPSFPQAVTAMPVIHQLSRYDVMNKQETTLAKRNQTVSSRHCDGLSSFLMTSARLNAGDVIFVQVSHPQALFTGG</sequence>
<dbReference type="EMBL" id="PZQS01000014">
    <property type="protein sequence ID" value="PVD18697.1"/>
    <property type="molecule type" value="Genomic_DNA"/>
</dbReference>
<evidence type="ECO:0000256" key="1">
    <source>
        <dbReference type="SAM" id="Phobius"/>
    </source>
</evidence>
<keyword evidence="1" id="KW-0812">Transmembrane</keyword>
<evidence type="ECO:0000313" key="3">
    <source>
        <dbReference type="Proteomes" id="UP000245119"/>
    </source>
</evidence>
<dbReference type="AlphaFoldDB" id="A0A2T7NC12"/>
<gene>
    <name evidence="2" type="ORF">C0Q70_21247</name>
</gene>
<organism evidence="2 3">
    <name type="scientific">Pomacea canaliculata</name>
    <name type="common">Golden apple snail</name>
    <dbReference type="NCBI Taxonomy" id="400727"/>
    <lineage>
        <taxon>Eukaryota</taxon>
        <taxon>Metazoa</taxon>
        <taxon>Spiralia</taxon>
        <taxon>Lophotrochozoa</taxon>
        <taxon>Mollusca</taxon>
        <taxon>Gastropoda</taxon>
        <taxon>Caenogastropoda</taxon>
        <taxon>Architaenioglossa</taxon>
        <taxon>Ampullarioidea</taxon>
        <taxon>Ampullariidae</taxon>
        <taxon>Pomacea</taxon>
    </lineage>
</organism>
<name>A0A2T7NC12_POMCA</name>
<dbReference type="Proteomes" id="UP000245119">
    <property type="component" value="Linkage Group LG14"/>
</dbReference>
<dbReference type="InterPro" id="IPR008983">
    <property type="entry name" value="Tumour_necrosis_fac-like_dom"/>
</dbReference>
<proteinExistence type="predicted"/>
<accession>A0A2T7NC12</accession>
<dbReference type="SUPFAM" id="SSF49842">
    <property type="entry name" value="TNF-like"/>
    <property type="match status" value="1"/>
</dbReference>
<keyword evidence="1" id="KW-0472">Membrane</keyword>
<reference evidence="2 3" key="1">
    <citation type="submission" date="2018-04" db="EMBL/GenBank/DDBJ databases">
        <title>The genome of golden apple snail Pomacea canaliculata provides insight into stress tolerance and invasive adaptation.</title>
        <authorList>
            <person name="Liu C."/>
            <person name="Liu B."/>
            <person name="Ren Y."/>
            <person name="Zhang Y."/>
            <person name="Wang H."/>
            <person name="Li S."/>
            <person name="Jiang F."/>
            <person name="Yin L."/>
            <person name="Zhang G."/>
            <person name="Qian W."/>
            <person name="Fan W."/>
        </authorList>
    </citation>
    <scope>NUCLEOTIDE SEQUENCE [LARGE SCALE GENOMIC DNA]</scope>
    <source>
        <strain evidence="2">SZHN2017</strain>
        <tissue evidence="2">Muscle</tissue>
    </source>
</reference>
<comment type="caution">
    <text evidence="2">The sequence shown here is derived from an EMBL/GenBank/DDBJ whole genome shotgun (WGS) entry which is preliminary data.</text>
</comment>
<dbReference type="Gene3D" id="2.60.120.40">
    <property type="match status" value="1"/>
</dbReference>
<keyword evidence="1" id="KW-1133">Transmembrane helix</keyword>
<evidence type="ECO:0000313" key="2">
    <source>
        <dbReference type="EMBL" id="PVD18697.1"/>
    </source>
</evidence>
<keyword evidence="3" id="KW-1185">Reference proteome</keyword>